<accession>A0ABS8US42</accession>
<sequence length="147" mass="17484">MEKNYILALFDIDHHTLEVYDSLSNSLENTEVVQHVELYTILLPKLLHFLDFERFRSMYGNNFSKLEIIWESCPKVTDCCRFVVMYADILKNHENSTDFDSSTLHYYIKNRSINLSAHRYNKVKKDYQTSPDQVGDDYHENNLMECN</sequence>
<dbReference type="Proteomes" id="UP000823775">
    <property type="component" value="Unassembled WGS sequence"/>
</dbReference>
<evidence type="ECO:0000313" key="1">
    <source>
        <dbReference type="EMBL" id="MCD9637607.1"/>
    </source>
</evidence>
<dbReference type="Gene3D" id="3.40.395.10">
    <property type="entry name" value="Adenoviral Proteinase, Chain A"/>
    <property type="match status" value="1"/>
</dbReference>
<comment type="caution">
    <text evidence="1">The sequence shown here is derived from an EMBL/GenBank/DDBJ whole genome shotgun (WGS) entry which is preliminary data.</text>
</comment>
<organism evidence="1 2">
    <name type="scientific">Datura stramonium</name>
    <name type="common">Jimsonweed</name>
    <name type="synonym">Common thornapple</name>
    <dbReference type="NCBI Taxonomy" id="4076"/>
    <lineage>
        <taxon>Eukaryota</taxon>
        <taxon>Viridiplantae</taxon>
        <taxon>Streptophyta</taxon>
        <taxon>Embryophyta</taxon>
        <taxon>Tracheophyta</taxon>
        <taxon>Spermatophyta</taxon>
        <taxon>Magnoliopsida</taxon>
        <taxon>eudicotyledons</taxon>
        <taxon>Gunneridae</taxon>
        <taxon>Pentapetalae</taxon>
        <taxon>asterids</taxon>
        <taxon>lamiids</taxon>
        <taxon>Solanales</taxon>
        <taxon>Solanaceae</taxon>
        <taxon>Solanoideae</taxon>
        <taxon>Datureae</taxon>
        <taxon>Datura</taxon>
    </lineage>
</organism>
<gene>
    <name evidence="1" type="ORF">HAX54_020985</name>
</gene>
<proteinExistence type="predicted"/>
<protein>
    <submittedName>
        <fullName evidence="1">Uncharacterized protein</fullName>
    </submittedName>
</protein>
<keyword evidence="2" id="KW-1185">Reference proteome</keyword>
<dbReference type="EMBL" id="JACEIK010002519">
    <property type="protein sequence ID" value="MCD9637607.1"/>
    <property type="molecule type" value="Genomic_DNA"/>
</dbReference>
<evidence type="ECO:0000313" key="2">
    <source>
        <dbReference type="Proteomes" id="UP000823775"/>
    </source>
</evidence>
<name>A0ABS8US42_DATST</name>
<reference evidence="1 2" key="1">
    <citation type="journal article" date="2021" name="BMC Genomics">
        <title>Datura genome reveals duplications of psychoactive alkaloid biosynthetic genes and high mutation rate following tissue culture.</title>
        <authorList>
            <person name="Rajewski A."/>
            <person name="Carter-House D."/>
            <person name="Stajich J."/>
            <person name="Litt A."/>
        </authorList>
    </citation>
    <scope>NUCLEOTIDE SEQUENCE [LARGE SCALE GENOMIC DNA]</scope>
    <source>
        <strain evidence="1">AR-01</strain>
    </source>
</reference>